<dbReference type="InterPro" id="IPR008927">
    <property type="entry name" value="6-PGluconate_DH-like_C_sf"/>
</dbReference>
<feature type="binding site" evidence="11">
    <location>
        <begin position="70"/>
        <end position="73"/>
    </location>
    <ligand>
        <name>NADP(+)</name>
        <dbReference type="ChEBI" id="CHEBI:58349"/>
    </ligand>
</feature>
<keyword evidence="3 9" id="KW-0963">Cytoplasm</keyword>
<dbReference type="HAMAP" id="MF_01925">
    <property type="entry name" value="P5C_reductase"/>
    <property type="match status" value="1"/>
</dbReference>
<dbReference type="EMBL" id="AFGF01000126">
    <property type="protein sequence ID" value="EGO63221.1"/>
    <property type="molecule type" value="Genomic_DNA"/>
</dbReference>
<dbReference type="SUPFAM" id="SSF48179">
    <property type="entry name" value="6-phosphogluconate dehydrogenase C-terminal domain-like"/>
    <property type="match status" value="1"/>
</dbReference>
<evidence type="ECO:0000256" key="1">
    <source>
        <dbReference type="ARBA" id="ARBA00004496"/>
    </source>
</evidence>
<evidence type="ECO:0000256" key="10">
    <source>
        <dbReference type="NCBIfam" id="TIGR00112"/>
    </source>
</evidence>
<evidence type="ECO:0000259" key="14">
    <source>
        <dbReference type="Pfam" id="PF14748"/>
    </source>
</evidence>
<dbReference type="FunFam" id="1.10.3730.10:FF:000001">
    <property type="entry name" value="Pyrroline-5-carboxylate reductase"/>
    <property type="match status" value="1"/>
</dbReference>
<dbReference type="Gene3D" id="3.40.50.720">
    <property type="entry name" value="NAD(P)-binding Rossmann-like Domain"/>
    <property type="match status" value="1"/>
</dbReference>
<keyword evidence="7 9" id="KW-0560">Oxidoreductase</keyword>
<dbReference type="PANTHER" id="PTHR11645">
    <property type="entry name" value="PYRROLINE-5-CARBOXYLATE REDUCTASE"/>
    <property type="match status" value="1"/>
</dbReference>
<evidence type="ECO:0000256" key="9">
    <source>
        <dbReference type="HAMAP-Rule" id="MF_01925"/>
    </source>
</evidence>
<evidence type="ECO:0000313" key="16">
    <source>
        <dbReference type="Proteomes" id="UP000003240"/>
    </source>
</evidence>
<dbReference type="FunFam" id="3.40.50.720:FF:000190">
    <property type="entry name" value="Pyrroline-5-carboxylate reductase"/>
    <property type="match status" value="1"/>
</dbReference>
<evidence type="ECO:0000256" key="7">
    <source>
        <dbReference type="ARBA" id="ARBA00023002"/>
    </source>
</evidence>
<name>F7NLB6_9FIRM</name>
<dbReference type="STRING" id="1009370.ALO_14442"/>
<feature type="binding site" evidence="11">
    <location>
        <begin position="8"/>
        <end position="13"/>
    </location>
    <ligand>
        <name>NADP(+)</name>
        <dbReference type="ChEBI" id="CHEBI:58349"/>
    </ligand>
</feature>
<dbReference type="InterPro" id="IPR029036">
    <property type="entry name" value="P5CR_dimer"/>
</dbReference>
<comment type="subcellular location">
    <subcellularLocation>
        <location evidence="1 9">Cytoplasm</location>
    </subcellularLocation>
</comment>
<dbReference type="InterPro" id="IPR036291">
    <property type="entry name" value="NAD(P)-bd_dom_sf"/>
</dbReference>
<dbReference type="InterPro" id="IPR028939">
    <property type="entry name" value="P5C_Rdtase_cat_N"/>
</dbReference>
<accession>F7NLB6</accession>
<evidence type="ECO:0000256" key="2">
    <source>
        <dbReference type="ARBA" id="ARBA00005525"/>
    </source>
</evidence>
<evidence type="ECO:0000259" key="13">
    <source>
        <dbReference type="Pfam" id="PF03807"/>
    </source>
</evidence>
<keyword evidence="6 9" id="KW-0521">NADP</keyword>
<evidence type="ECO:0000256" key="3">
    <source>
        <dbReference type="ARBA" id="ARBA00022490"/>
    </source>
</evidence>
<comment type="function">
    <text evidence="8 9">Catalyzes the reduction of 1-pyrroline-5-carboxylate (PCA) to L-proline.</text>
</comment>
<organism evidence="15 16">
    <name type="scientific">Acetonema longum DSM 6540</name>
    <dbReference type="NCBI Taxonomy" id="1009370"/>
    <lineage>
        <taxon>Bacteria</taxon>
        <taxon>Bacillati</taxon>
        <taxon>Bacillota</taxon>
        <taxon>Negativicutes</taxon>
        <taxon>Acetonemataceae</taxon>
        <taxon>Acetonema</taxon>
    </lineage>
</organism>
<dbReference type="InterPro" id="IPR053790">
    <property type="entry name" value="P5CR-like_CS"/>
</dbReference>
<comment type="pathway">
    <text evidence="9 12">Amino-acid biosynthesis; L-proline biosynthesis; L-proline from L-glutamate 5-semialdehyde: step 1/1.</text>
</comment>
<evidence type="ECO:0000256" key="12">
    <source>
        <dbReference type="RuleBase" id="RU003903"/>
    </source>
</evidence>
<dbReference type="GO" id="GO:0005737">
    <property type="term" value="C:cytoplasm"/>
    <property type="evidence" value="ECO:0007669"/>
    <property type="project" value="UniProtKB-SubCell"/>
</dbReference>
<gene>
    <name evidence="9" type="primary">proC</name>
    <name evidence="15" type="ORF">ALO_14442</name>
</gene>
<keyword evidence="4 9" id="KW-0028">Amino-acid biosynthesis</keyword>
<comment type="catalytic activity">
    <reaction evidence="9 12">
        <text>L-proline + NADP(+) = (S)-1-pyrroline-5-carboxylate + NADPH + 2 H(+)</text>
        <dbReference type="Rhea" id="RHEA:14109"/>
        <dbReference type="ChEBI" id="CHEBI:15378"/>
        <dbReference type="ChEBI" id="CHEBI:17388"/>
        <dbReference type="ChEBI" id="CHEBI:57783"/>
        <dbReference type="ChEBI" id="CHEBI:58349"/>
        <dbReference type="ChEBI" id="CHEBI:60039"/>
        <dbReference type="EC" id="1.5.1.2"/>
    </reaction>
</comment>
<evidence type="ECO:0000256" key="11">
    <source>
        <dbReference type="PIRSR" id="PIRSR000193-1"/>
    </source>
</evidence>
<keyword evidence="5 9" id="KW-0641">Proline biosynthesis</keyword>
<evidence type="ECO:0000256" key="5">
    <source>
        <dbReference type="ARBA" id="ARBA00022650"/>
    </source>
</evidence>
<dbReference type="GO" id="GO:0004735">
    <property type="term" value="F:pyrroline-5-carboxylate reductase activity"/>
    <property type="evidence" value="ECO:0007669"/>
    <property type="project" value="UniProtKB-UniRule"/>
</dbReference>
<dbReference type="InterPro" id="IPR000304">
    <property type="entry name" value="Pyrroline-COOH_reductase"/>
</dbReference>
<dbReference type="PROSITE" id="PS00521">
    <property type="entry name" value="P5CR"/>
    <property type="match status" value="1"/>
</dbReference>
<evidence type="ECO:0000256" key="8">
    <source>
        <dbReference type="ARBA" id="ARBA00058118"/>
    </source>
</evidence>
<keyword evidence="16" id="KW-1185">Reference proteome</keyword>
<dbReference type="SUPFAM" id="SSF51735">
    <property type="entry name" value="NAD(P)-binding Rossmann-fold domains"/>
    <property type="match status" value="1"/>
</dbReference>
<proteinExistence type="inferred from homology"/>
<dbReference type="Gene3D" id="1.10.3730.10">
    <property type="entry name" value="ProC C-terminal domain-like"/>
    <property type="match status" value="1"/>
</dbReference>
<dbReference type="GO" id="GO:0055129">
    <property type="term" value="P:L-proline biosynthetic process"/>
    <property type="evidence" value="ECO:0007669"/>
    <property type="project" value="UniProtKB-UniRule"/>
</dbReference>
<comment type="caution">
    <text evidence="15">The sequence shown here is derived from an EMBL/GenBank/DDBJ whole genome shotgun (WGS) entry which is preliminary data.</text>
</comment>
<sequence>MYRQVGFIGGGAMAEALVNGILSNQLFSPGQITVADVVAERLEYMKSRYQVAVTQDNAALAEASDLIFLAVKPQHIHGVLDGLAGHVRQSSLIVTIVAGINIEVIQNRLPQVPIIRVMPNTPVAVNAGMSALALGPYADETAGKMAADIFNAVGRSFVTDEALLDAVTGLSGSGPGYAFVLIDALADAGVRVGLPRQTAITLAAQTLMGAAKMVLDTGEHPAKLRDMVTSPGGTTIAGIHVLEQKGVRAALVDAVLAATQRSRELGNR</sequence>
<evidence type="ECO:0000313" key="15">
    <source>
        <dbReference type="EMBL" id="EGO63221.1"/>
    </source>
</evidence>
<protein>
    <recommendedName>
        <fullName evidence="9 10">Pyrroline-5-carboxylate reductase</fullName>
        <shortName evidence="9">P5C reductase</shortName>
        <shortName evidence="9">P5CR</shortName>
        <ecNumber evidence="9 10">1.5.1.2</ecNumber>
    </recommendedName>
    <alternativeName>
        <fullName evidence="9">PCA reductase</fullName>
    </alternativeName>
</protein>
<dbReference type="AlphaFoldDB" id="F7NLB6"/>
<evidence type="ECO:0000256" key="4">
    <source>
        <dbReference type="ARBA" id="ARBA00022605"/>
    </source>
</evidence>
<dbReference type="EC" id="1.5.1.2" evidence="9 10"/>
<feature type="domain" description="Pyrroline-5-carboxylate reductase catalytic N-terminal" evidence="13">
    <location>
        <begin position="4"/>
        <end position="99"/>
    </location>
</feature>
<feature type="binding site" evidence="11">
    <location>
        <position position="57"/>
    </location>
    <ligand>
        <name>NADPH</name>
        <dbReference type="ChEBI" id="CHEBI:57783"/>
    </ligand>
</feature>
<dbReference type="Pfam" id="PF03807">
    <property type="entry name" value="F420_oxidored"/>
    <property type="match status" value="1"/>
</dbReference>
<reference evidence="15 16" key="1">
    <citation type="journal article" date="2011" name="EMBO J.">
        <title>Structural diversity of bacterial flagellar motors.</title>
        <authorList>
            <person name="Chen S."/>
            <person name="Beeby M."/>
            <person name="Murphy G.E."/>
            <person name="Leadbetter J.R."/>
            <person name="Hendrixson D.R."/>
            <person name="Briegel A."/>
            <person name="Li Z."/>
            <person name="Shi J."/>
            <person name="Tocheva E.I."/>
            <person name="Muller A."/>
            <person name="Dobro M.J."/>
            <person name="Jensen G.J."/>
        </authorList>
    </citation>
    <scope>NUCLEOTIDE SEQUENCE [LARGE SCALE GENOMIC DNA]</scope>
    <source>
        <strain evidence="15 16">DSM 6540</strain>
    </source>
</reference>
<dbReference type="Pfam" id="PF14748">
    <property type="entry name" value="P5CR_dimer"/>
    <property type="match status" value="1"/>
</dbReference>
<dbReference type="eggNOG" id="COG0345">
    <property type="taxonomic scope" value="Bacteria"/>
</dbReference>
<dbReference type="RefSeq" id="WP_004573462.1">
    <property type="nucleotide sequence ID" value="NZ_AFGF01000126.1"/>
</dbReference>
<comment type="catalytic activity">
    <reaction evidence="9">
        <text>L-proline + NAD(+) = (S)-1-pyrroline-5-carboxylate + NADH + 2 H(+)</text>
        <dbReference type="Rhea" id="RHEA:14105"/>
        <dbReference type="ChEBI" id="CHEBI:15378"/>
        <dbReference type="ChEBI" id="CHEBI:17388"/>
        <dbReference type="ChEBI" id="CHEBI:57540"/>
        <dbReference type="ChEBI" id="CHEBI:57945"/>
        <dbReference type="ChEBI" id="CHEBI:60039"/>
        <dbReference type="EC" id="1.5.1.2"/>
    </reaction>
</comment>
<dbReference type="NCBIfam" id="TIGR00112">
    <property type="entry name" value="proC"/>
    <property type="match status" value="1"/>
</dbReference>
<dbReference type="PIRSF" id="PIRSF000193">
    <property type="entry name" value="Pyrrol-5-carb_rd"/>
    <property type="match status" value="1"/>
</dbReference>
<evidence type="ECO:0000256" key="6">
    <source>
        <dbReference type="ARBA" id="ARBA00022857"/>
    </source>
</evidence>
<dbReference type="Proteomes" id="UP000003240">
    <property type="component" value="Unassembled WGS sequence"/>
</dbReference>
<feature type="domain" description="Pyrroline-5-carboxylate reductase dimerisation" evidence="14">
    <location>
        <begin position="161"/>
        <end position="265"/>
    </location>
</feature>
<dbReference type="UniPathway" id="UPA00098">
    <property type="reaction ID" value="UER00361"/>
</dbReference>
<dbReference type="PANTHER" id="PTHR11645:SF0">
    <property type="entry name" value="PYRROLINE-5-CARBOXYLATE REDUCTASE 3"/>
    <property type="match status" value="1"/>
</dbReference>
<comment type="similarity">
    <text evidence="2 9 12">Belongs to the pyrroline-5-carboxylate reductase family.</text>
</comment>